<dbReference type="Proteomes" id="UP001240236">
    <property type="component" value="Unassembled WGS sequence"/>
</dbReference>
<evidence type="ECO:0000313" key="1">
    <source>
        <dbReference type="EMBL" id="MDQ0370986.1"/>
    </source>
</evidence>
<proteinExistence type="predicted"/>
<sequence>MEEIPVDRYGLIEAGENEGFFIRVQSDEESTGGYHVVLVDNLANPSAGGDYWAADLDDVAKLFRLSEWRIAWFPVRGEPDR</sequence>
<keyword evidence="2" id="KW-1185">Reference proteome</keyword>
<reference evidence="1 2" key="1">
    <citation type="submission" date="2023-07" db="EMBL/GenBank/DDBJ databases">
        <title>Sequencing the genomes of 1000 actinobacteria strains.</title>
        <authorList>
            <person name="Klenk H.-P."/>
        </authorList>
    </citation>
    <scope>NUCLEOTIDE SEQUENCE [LARGE SCALE GENOMIC DNA]</scope>
    <source>
        <strain evidence="1 2">DSM 44709</strain>
    </source>
</reference>
<comment type="caution">
    <text evidence="1">The sequence shown here is derived from an EMBL/GenBank/DDBJ whole genome shotgun (WGS) entry which is preliminary data.</text>
</comment>
<gene>
    <name evidence="1" type="ORF">J2S42_007655</name>
</gene>
<organism evidence="1 2">
    <name type="scientific">Catenuloplanes indicus</name>
    <dbReference type="NCBI Taxonomy" id="137267"/>
    <lineage>
        <taxon>Bacteria</taxon>
        <taxon>Bacillati</taxon>
        <taxon>Actinomycetota</taxon>
        <taxon>Actinomycetes</taxon>
        <taxon>Micromonosporales</taxon>
        <taxon>Micromonosporaceae</taxon>
        <taxon>Catenuloplanes</taxon>
    </lineage>
</organism>
<dbReference type="EMBL" id="JAUSUZ010000001">
    <property type="protein sequence ID" value="MDQ0370986.1"/>
    <property type="molecule type" value="Genomic_DNA"/>
</dbReference>
<evidence type="ECO:0000313" key="2">
    <source>
        <dbReference type="Proteomes" id="UP001240236"/>
    </source>
</evidence>
<accession>A0AAE3W7D0</accession>
<name>A0AAE3W7D0_9ACTN</name>
<dbReference type="AlphaFoldDB" id="A0AAE3W7D0"/>
<protein>
    <submittedName>
        <fullName evidence="1">Uncharacterized protein</fullName>
    </submittedName>
</protein>
<dbReference type="RefSeq" id="WP_307247393.1">
    <property type="nucleotide sequence ID" value="NZ_JAUSUZ010000001.1"/>
</dbReference>